<keyword evidence="1" id="KW-0812">Transmembrane</keyword>
<feature type="transmembrane region" description="Helical" evidence="1">
    <location>
        <begin position="105"/>
        <end position="127"/>
    </location>
</feature>
<gene>
    <name evidence="2" type="ORF">N7548_03430</name>
</gene>
<protein>
    <recommendedName>
        <fullName evidence="4">DUF998 domain-containing protein</fullName>
    </recommendedName>
</protein>
<sequence length="184" mass="20896">MRKGLFIAHVGLVLYAVFHLITNFQAGTFLSDVVSNNIDPTLFMVFNLLGLFPLAFLLYGLKYLEMNRKQWVFLSMGFMLGGFMLTIPFIEGQIQSKKVSKRTHIVALVGLILSVMTIGYGIILGDFSAYYQAFLSDSFVHIMTIDFIFLYGLSIYLSKISHQKYWIAGVPVIGLFYLLFQDTD</sequence>
<organism evidence="2 3">
    <name type="scientific">Paracholeplasma manati</name>
    <dbReference type="NCBI Taxonomy" id="591373"/>
    <lineage>
        <taxon>Bacteria</taxon>
        <taxon>Bacillati</taxon>
        <taxon>Mycoplasmatota</taxon>
        <taxon>Mollicutes</taxon>
        <taxon>Acholeplasmatales</taxon>
        <taxon>Acholeplasmataceae</taxon>
        <taxon>Paracholeplasma</taxon>
    </lineage>
</organism>
<feature type="transmembrane region" description="Helical" evidence="1">
    <location>
        <begin position="71"/>
        <end position="90"/>
    </location>
</feature>
<accession>A0ABT2Y554</accession>
<evidence type="ECO:0000256" key="1">
    <source>
        <dbReference type="SAM" id="Phobius"/>
    </source>
</evidence>
<keyword evidence="1" id="KW-0472">Membrane</keyword>
<dbReference type="RefSeq" id="WP_263608027.1">
    <property type="nucleotide sequence ID" value="NZ_JAOVQM010000002.1"/>
</dbReference>
<reference evidence="2" key="1">
    <citation type="submission" date="2022-09" db="EMBL/GenBank/DDBJ databases">
        <title>Novel Mycoplasma species identified in domestic and wild animals.</title>
        <authorList>
            <person name="Volokhov D.V."/>
            <person name="Furtak V.A."/>
            <person name="Zagorodnyaya T.A."/>
        </authorList>
    </citation>
    <scope>NUCLEOTIDE SEQUENCE</scope>
    <source>
        <strain evidence="2">Oakley</strain>
    </source>
</reference>
<feature type="transmembrane region" description="Helical" evidence="1">
    <location>
        <begin position="139"/>
        <end position="157"/>
    </location>
</feature>
<keyword evidence="3" id="KW-1185">Reference proteome</keyword>
<dbReference type="Proteomes" id="UP001177160">
    <property type="component" value="Unassembled WGS sequence"/>
</dbReference>
<evidence type="ECO:0000313" key="2">
    <source>
        <dbReference type="EMBL" id="MCV2231874.1"/>
    </source>
</evidence>
<proteinExistence type="predicted"/>
<keyword evidence="1" id="KW-1133">Transmembrane helix</keyword>
<feature type="transmembrane region" description="Helical" evidence="1">
    <location>
        <begin position="163"/>
        <end position="180"/>
    </location>
</feature>
<feature type="transmembrane region" description="Helical" evidence="1">
    <location>
        <begin position="42"/>
        <end position="59"/>
    </location>
</feature>
<comment type="caution">
    <text evidence="2">The sequence shown here is derived from an EMBL/GenBank/DDBJ whole genome shotgun (WGS) entry which is preliminary data.</text>
</comment>
<evidence type="ECO:0008006" key="4">
    <source>
        <dbReference type="Google" id="ProtNLM"/>
    </source>
</evidence>
<name>A0ABT2Y554_9MOLU</name>
<evidence type="ECO:0000313" key="3">
    <source>
        <dbReference type="Proteomes" id="UP001177160"/>
    </source>
</evidence>
<dbReference type="EMBL" id="JAOVQM010000002">
    <property type="protein sequence ID" value="MCV2231874.1"/>
    <property type="molecule type" value="Genomic_DNA"/>
</dbReference>